<proteinExistence type="predicted"/>
<sequence length="234" mass="23713">MRKDGRIVRPYRLLVRSGELFEKFTDRARRVVVLSQEEARTLGHPQIGAEHLLLGLIREGEAVAAQVLAGFGVGLDGARRQVLELVGTGEQAPSGHLPFSQGAQQAMQRANRESLERGLDYIGTEHLLLALVRDNAGTAVQAGSAAVQTGGAAAQAGGAAAQAGAAGTAIHAGALGAGVAPGAPGAGVQAGAAGAAPEAAGFAVQALVRLGAEPQKVAQAVDDLIARYQAARNQ</sequence>
<reference evidence="4" key="1">
    <citation type="journal article" date="2019" name="Int. J. Syst. Evol. Microbiol.">
        <title>The Global Catalogue of Microorganisms (GCM) 10K type strain sequencing project: providing services to taxonomists for standard genome sequencing and annotation.</title>
        <authorList>
            <consortium name="The Broad Institute Genomics Platform"/>
            <consortium name="The Broad Institute Genome Sequencing Center for Infectious Disease"/>
            <person name="Wu L."/>
            <person name="Ma J."/>
        </authorList>
    </citation>
    <scope>NUCLEOTIDE SEQUENCE [LARGE SCALE GENOMIC DNA]</scope>
    <source>
        <strain evidence="4">JCM 16114</strain>
    </source>
</reference>
<protein>
    <recommendedName>
        <fullName evidence="2">Clp R domain-containing protein</fullName>
    </recommendedName>
</protein>
<evidence type="ECO:0000259" key="2">
    <source>
        <dbReference type="PROSITE" id="PS51903"/>
    </source>
</evidence>
<dbReference type="PANTHER" id="PTHR47016:SF5">
    <property type="entry name" value="CLP DOMAIN SUPERFAMILY PROTEIN"/>
    <property type="match status" value="1"/>
</dbReference>
<dbReference type="Gene3D" id="1.10.1780.10">
    <property type="entry name" value="Clp, N-terminal domain"/>
    <property type="match status" value="1"/>
</dbReference>
<dbReference type="Proteomes" id="UP001499843">
    <property type="component" value="Unassembled WGS sequence"/>
</dbReference>
<dbReference type="PANTHER" id="PTHR47016">
    <property type="entry name" value="ATP-DEPENDENT CLP PROTEASE ATP-BINDING SUBUNIT CLPT1, CHLOROPLASTIC"/>
    <property type="match status" value="1"/>
</dbReference>
<dbReference type="EMBL" id="BAAAQX010000016">
    <property type="protein sequence ID" value="GAA2210377.1"/>
    <property type="molecule type" value="Genomic_DNA"/>
</dbReference>
<dbReference type="Pfam" id="PF02861">
    <property type="entry name" value="Clp_N"/>
    <property type="match status" value="1"/>
</dbReference>
<organism evidence="3 4">
    <name type="scientific">Nonomuraea monospora</name>
    <dbReference type="NCBI Taxonomy" id="568818"/>
    <lineage>
        <taxon>Bacteria</taxon>
        <taxon>Bacillati</taxon>
        <taxon>Actinomycetota</taxon>
        <taxon>Actinomycetes</taxon>
        <taxon>Streptosporangiales</taxon>
        <taxon>Streptosporangiaceae</taxon>
        <taxon>Nonomuraea</taxon>
    </lineage>
</organism>
<evidence type="ECO:0000313" key="3">
    <source>
        <dbReference type="EMBL" id="GAA2210377.1"/>
    </source>
</evidence>
<comment type="caution">
    <text evidence="3">The sequence shown here is derived from an EMBL/GenBank/DDBJ whole genome shotgun (WGS) entry which is preliminary data.</text>
</comment>
<feature type="domain" description="Clp R" evidence="2">
    <location>
        <begin position="21"/>
        <end position="164"/>
    </location>
</feature>
<dbReference type="SUPFAM" id="SSF81923">
    <property type="entry name" value="Double Clp-N motif"/>
    <property type="match status" value="1"/>
</dbReference>
<keyword evidence="4" id="KW-1185">Reference proteome</keyword>
<dbReference type="PROSITE" id="PS51903">
    <property type="entry name" value="CLP_R"/>
    <property type="match status" value="1"/>
</dbReference>
<name>A0ABP5PF63_9ACTN</name>
<dbReference type="InterPro" id="IPR044217">
    <property type="entry name" value="CLPT1/2"/>
</dbReference>
<dbReference type="InterPro" id="IPR036628">
    <property type="entry name" value="Clp_N_dom_sf"/>
</dbReference>
<accession>A0ABP5PF63</accession>
<gene>
    <name evidence="3" type="ORF">GCM10009850_058360</name>
</gene>
<dbReference type="InterPro" id="IPR004176">
    <property type="entry name" value="Clp_R_N"/>
</dbReference>
<evidence type="ECO:0000256" key="1">
    <source>
        <dbReference type="PROSITE-ProRule" id="PRU01251"/>
    </source>
</evidence>
<evidence type="ECO:0000313" key="4">
    <source>
        <dbReference type="Proteomes" id="UP001499843"/>
    </source>
</evidence>
<keyword evidence="1" id="KW-0677">Repeat</keyword>